<proteinExistence type="inferred from homology"/>
<evidence type="ECO:0000256" key="1">
    <source>
        <dbReference type="ARBA" id="ARBA00004651"/>
    </source>
</evidence>
<feature type="transmembrane region" description="Helical" evidence="8">
    <location>
        <begin position="282"/>
        <end position="300"/>
    </location>
</feature>
<feature type="transmembrane region" description="Helical" evidence="8">
    <location>
        <begin position="61"/>
        <end position="78"/>
    </location>
</feature>
<evidence type="ECO:0000256" key="3">
    <source>
        <dbReference type="ARBA" id="ARBA00022448"/>
    </source>
</evidence>
<keyword evidence="6 8" id="KW-1133">Transmembrane helix</keyword>
<gene>
    <name evidence="9" type="ORF">GCM10009117_10730</name>
</gene>
<evidence type="ECO:0000256" key="8">
    <source>
        <dbReference type="SAM" id="Phobius"/>
    </source>
</evidence>
<feature type="transmembrane region" description="Helical" evidence="8">
    <location>
        <begin position="153"/>
        <end position="175"/>
    </location>
</feature>
<dbReference type="SUPFAM" id="SSF81345">
    <property type="entry name" value="ABC transporter involved in vitamin B12 uptake, BtuC"/>
    <property type="match status" value="1"/>
</dbReference>
<dbReference type="Proteomes" id="UP001500507">
    <property type="component" value="Unassembled WGS sequence"/>
</dbReference>
<keyword evidence="10" id="KW-1185">Reference proteome</keyword>
<accession>A0ABN1MFN8</accession>
<evidence type="ECO:0000256" key="7">
    <source>
        <dbReference type="ARBA" id="ARBA00023136"/>
    </source>
</evidence>
<dbReference type="Pfam" id="PF01032">
    <property type="entry name" value="FecCD"/>
    <property type="match status" value="1"/>
</dbReference>
<comment type="subcellular location">
    <subcellularLocation>
        <location evidence="1">Cell membrane</location>
        <topology evidence="1">Multi-pass membrane protein</topology>
    </subcellularLocation>
</comment>
<keyword evidence="5 8" id="KW-0812">Transmembrane</keyword>
<dbReference type="Gene3D" id="1.10.3470.10">
    <property type="entry name" value="ABC transporter involved in vitamin B12 uptake, BtuC"/>
    <property type="match status" value="1"/>
</dbReference>
<evidence type="ECO:0000256" key="6">
    <source>
        <dbReference type="ARBA" id="ARBA00022989"/>
    </source>
</evidence>
<keyword evidence="7 8" id="KW-0472">Membrane</keyword>
<evidence type="ECO:0000313" key="10">
    <source>
        <dbReference type="Proteomes" id="UP001500507"/>
    </source>
</evidence>
<dbReference type="PANTHER" id="PTHR30472">
    <property type="entry name" value="FERRIC ENTEROBACTIN TRANSPORT SYSTEM PERMEASE PROTEIN"/>
    <property type="match status" value="1"/>
</dbReference>
<comment type="caution">
    <text evidence="9">The sequence shown here is derived from an EMBL/GenBank/DDBJ whole genome shotgun (WGS) entry which is preliminary data.</text>
</comment>
<evidence type="ECO:0000313" key="9">
    <source>
        <dbReference type="EMBL" id="GAA0871927.1"/>
    </source>
</evidence>
<dbReference type="PANTHER" id="PTHR30472:SF41">
    <property type="entry name" value="TRANSPORT SYSTEM PERMEASE PROTEIN"/>
    <property type="match status" value="1"/>
</dbReference>
<organism evidence="9 10">
    <name type="scientific">Gangjinia marincola</name>
    <dbReference type="NCBI Taxonomy" id="578463"/>
    <lineage>
        <taxon>Bacteria</taxon>
        <taxon>Pseudomonadati</taxon>
        <taxon>Bacteroidota</taxon>
        <taxon>Flavobacteriia</taxon>
        <taxon>Flavobacteriales</taxon>
        <taxon>Flavobacteriaceae</taxon>
        <taxon>Gangjinia</taxon>
    </lineage>
</organism>
<dbReference type="InterPro" id="IPR037294">
    <property type="entry name" value="ABC_BtuC-like"/>
</dbReference>
<protein>
    <submittedName>
        <fullName evidence="9">Iron ABC transporter permease</fullName>
    </submittedName>
</protein>
<feature type="transmembrane region" description="Helical" evidence="8">
    <location>
        <begin position="126"/>
        <end position="146"/>
    </location>
</feature>
<evidence type="ECO:0000256" key="2">
    <source>
        <dbReference type="ARBA" id="ARBA00007935"/>
    </source>
</evidence>
<feature type="transmembrane region" description="Helical" evidence="8">
    <location>
        <begin position="90"/>
        <end position="120"/>
    </location>
</feature>
<evidence type="ECO:0000256" key="4">
    <source>
        <dbReference type="ARBA" id="ARBA00022475"/>
    </source>
</evidence>
<dbReference type="RefSeq" id="WP_343764744.1">
    <property type="nucleotide sequence ID" value="NZ_BAAAFG010000012.1"/>
</dbReference>
<dbReference type="CDD" id="cd06550">
    <property type="entry name" value="TM_ABC_iron-siderophores_like"/>
    <property type="match status" value="1"/>
</dbReference>
<keyword evidence="4" id="KW-1003">Cell membrane</keyword>
<dbReference type="EMBL" id="BAAAFG010000012">
    <property type="protein sequence ID" value="GAA0871927.1"/>
    <property type="molecule type" value="Genomic_DNA"/>
</dbReference>
<reference evidence="9 10" key="1">
    <citation type="journal article" date="2019" name="Int. J. Syst. Evol. Microbiol.">
        <title>The Global Catalogue of Microorganisms (GCM) 10K type strain sequencing project: providing services to taxonomists for standard genome sequencing and annotation.</title>
        <authorList>
            <consortium name="The Broad Institute Genomics Platform"/>
            <consortium name="The Broad Institute Genome Sequencing Center for Infectious Disease"/>
            <person name="Wu L."/>
            <person name="Ma J."/>
        </authorList>
    </citation>
    <scope>NUCLEOTIDE SEQUENCE [LARGE SCALE GENOMIC DNA]</scope>
    <source>
        <strain evidence="9 10">JCM 16082</strain>
    </source>
</reference>
<feature type="transmembrane region" description="Helical" evidence="8">
    <location>
        <begin position="312"/>
        <end position="333"/>
    </location>
</feature>
<dbReference type="InterPro" id="IPR000522">
    <property type="entry name" value="ABC_transptr_permease_BtuC"/>
</dbReference>
<feature type="transmembrane region" description="Helical" evidence="8">
    <location>
        <begin position="243"/>
        <end position="270"/>
    </location>
</feature>
<sequence length="340" mass="35953">MKKTSTYIVFGILLLVASALLNLSLGSVKIPLKEILNIIGFGESSKEAWNYIILDYRIPKMFTAILVGSGLGVSGLLMQTLFKNPLAGPYVLGLSSGASLGVALVIMGAGLFGVFLGAFILSPWTIVIAASLGSMLLLMAILIASARLTDTMAILIIGLMFASLTGAVVSVLSYMSPAAQLQQYVFWSLGSLGDLTYKELAVLSLFWGLGMLLSVAGAKGLNALLLGDWYARSLGLKLKQNRFIVMIATACMAGSITTFAGPIAFVGLAVPHLVRQITPSNNHFGLIPLVALGGAIVMLLCDSIAQLPGSDYTLPINAVTSIFGAPVVIWLLVRRKRLIF</sequence>
<keyword evidence="3" id="KW-0813">Transport</keyword>
<feature type="transmembrane region" description="Helical" evidence="8">
    <location>
        <begin position="205"/>
        <end position="231"/>
    </location>
</feature>
<name>A0ABN1MFN8_9FLAO</name>
<evidence type="ECO:0000256" key="5">
    <source>
        <dbReference type="ARBA" id="ARBA00022692"/>
    </source>
</evidence>
<comment type="similarity">
    <text evidence="2">Belongs to the binding-protein-dependent transport system permease family. FecCD subfamily.</text>
</comment>